<evidence type="ECO:0000313" key="4">
    <source>
        <dbReference type="Proteomes" id="UP001354989"/>
    </source>
</evidence>
<dbReference type="Pfam" id="PF18998">
    <property type="entry name" value="Flg_new_2"/>
    <property type="match status" value="1"/>
</dbReference>
<dbReference type="NCBIfam" id="TIGR04183">
    <property type="entry name" value="Por_Secre_tail"/>
    <property type="match status" value="1"/>
</dbReference>
<accession>A0ABN6LCJ9</accession>
<gene>
    <name evidence="3" type="ORF">PEPS_30370</name>
</gene>
<feature type="domain" description="Bacterial repeat" evidence="2">
    <location>
        <begin position="80"/>
        <end position="150"/>
    </location>
</feature>
<geneLocation type="plasmid" evidence="3 4">
    <name>pPP1</name>
</geneLocation>
<evidence type="ECO:0000259" key="1">
    <source>
        <dbReference type="Pfam" id="PF18962"/>
    </source>
</evidence>
<dbReference type="Proteomes" id="UP001354989">
    <property type="component" value="Plasmid pPP1"/>
</dbReference>
<name>A0ABN6LCJ9_9BACT</name>
<dbReference type="RefSeq" id="WP_338398559.1">
    <property type="nucleotide sequence ID" value="NZ_AP025293.1"/>
</dbReference>
<feature type="domain" description="Secretion system C-terminal sorting" evidence="1">
    <location>
        <begin position="158"/>
        <end position="216"/>
    </location>
</feature>
<protein>
    <recommendedName>
        <fullName evidence="5">Secretion system C-terminal sorting domain-containing protein</fullName>
    </recommendedName>
</protein>
<evidence type="ECO:0008006" key="5">
    <source>
        <dbReference type="Google" id="ProtNLM"/>
    </source>
</evidence>
<dbReference type="InterPro" id="IPR026444">
    <property type="entry name" value="Secre_tail"/>
</dbReference>
<sequence length="226" mass="25374">MEQKEYEITASVNKGATITPTHVTAPHGSDRSFHIELEEGYKVVSCTIDGQPMDKIDTVFTLNNIIKEHTINAEVALKKYEITVNQTENGVISPQTTFVEHGDSQTFTITPNDGYEIIEVIVDELFIGTMNDYTFSKVEQNHTISASFDRVILPEIVIYPNPNDGQLYIRGLQKEMRLQLVDVLGRVLLERGVNGEDDTVDISYLYEGVYLVLLDGVSYGKLVKKP</sequence>
<dbReference type="Pfam" id="PF18962">
    <property type="entry name" value="Por_Secre_tail"/>
    <property type="match status" value="1"/>
</dbReference>
<keyword evidence="3" id="KW-0614">Plasmid</keyword>
<evidence type="ECO:0000259" key="2">
    <source>
        <dbReference type="Pfam" id="PF18998"/>
    </source>
</evidence>
<dbReference type="EMBL" id="AP025293">
    <property type="protein sequence ID" value="BDD00757.1"/>
    <property type="molecule type" value="Genomic_DNA"/>
</dbReference>
<organism evidence="3 4">
    <name type="scientific">Persicobacter psychrovividus</name>
    <dbReference type="NCBI Taxonomy" id="387638"/>
    <lineage>
        <taxon>Bacteria</taxon>
        <taxon>Pseudomonadati</taxon>
        <taxon>Bacteroidota</taxon>
        <taxon>Cytophagia</taxon>
        <taxon>Cytophagales</taxon>
        <taxon>Persicobacteraceae</taxon>
        <taxon>Persicobacter</taxon>
    </lineage>
</organism>
<reference evidence="3 4" key="1">
    <citation type="submission" date="2021-12" db="EMBL/GenBank/DDBJ databases">
        <title>Genome sequencing of bacteria with rrn-lacking chromosome and rrn-plasmid.</title>
        <authorList>
            <person name="Anda M."/>
            <person name="Iwasaki W."/>
        </authorList>
    </citation>
    <scope>NUCLEOTIDE SEQUENCE [LARGE SCALE GENOMIC DNA]</scope>
    <source>
        <strain evidence="3 4">NBRC 101262</strain>
        <plasmid evidence="3 4">pPP1</plasmid>
    </source>
</reference>
<keyword evidence="4" id="KW-1185">Reference proteome</keyword>
<proteinExistence type="predicted"/>
<dbReference type="InterPro" id="IPR044060">
    <property type="entry name" value="Bacterial_rp_domain"/>
</dbReference>
<evidence type="ECO:0000313" key="3">
    <source>
        <dbReference type="EMBL" id="BDD00757.1"/>
    </source>
</evidence>